<dbReference type="InterPro" id="IPR048625">
    <property type="entry name" value="Sec10_N"/>
</dbReference>
<sequence>MNNQQPYFATYIQDLEQDPFDAVDFVERLAWRMSGGRDQVDAAFLKNKFEEEIGSLQLLSEQFQSKINALEQQHNNEKTNYLDTLSRLQDKNGDCLEKLKQLDGTMQTVSAKVVHLGDQLESVHAPRARAFEALQLMRHFDEFLLIDQPLNSEIFTDPDRLLESAEMIQKLSSISQELAREKYGAVQMRIAHKYDEIEQLLIGEFLKSGHDRKRLREIANILSEFKGFSQCIDAFVERVQNSAFRSGNVFEDILTLCQKANPMIEEIFPNPNQVMAKLILNVFHGKLQETVGAKLQETQVDPEAYLVNLHDLYSKTLKLQAKLQLFKSDADPQFLTTLVRSVFGPYLVTYSNIEKKFIYDQCTSILQRFYESKGHQKRNIHSGGLQDLKRDIQARLLTVENFGGETFLSEEVAINILQEAKNAFTRSSVLCQKPESLMMTEYLYDILLKFLYTNHVNYAIELGLDSIPLGDQKTQPAVNFFAVVQQSSAITHLFVRLFDDTIYPLVKETQLELPVQKRRDQTLGNTEERLNLGMERQLNAVIGYIRHVLQTEQKKADFRPEEDDLANMDISVMSPACSTVVKFLSRVVECMKDGLDGGNLTTILNELGDRLFNAILNHVRTFSYNTTGAMLLLCDINEYKKCVNNWGVREVYKKFESLHALANLLVVVPDNLSEACSSQLLANMDRQLVNSFVQLRHDYKSAKLYQSNF</sequence>
<keyword evidence="4" id="KW-0268">Exocytosis</keyword>
<evidence type="ECO:0000259" key="8">
    <source>
        <dbReference type="Pfam" id="PF07393"/>
    </source>
</evidence>
<feature type="domain" description="Exocyst complex component Sec10 N-terminal" evidence="9">
    <location>
        <begin position="47"/>
        <end position="157"/>
    </location>
</feature>
<dbReference type="Proteomes" id="UP001201812">
    <property type="component" value="Unassembled WGS sequence"/>
</dbReference>
<evidence type="ECO:0000256" key="4">
    <source>
        <dbReference type="ARBA" id="ARBA00022483"/>
    </source>
</evidence>
<keyword evidence="11" id="KW-1185">Reference proteome</keyword>
<name>A0AAD4NG40_9BILA</name>
<dbReference type="GO" id="GO:0006893">
    <property type="term" value="P:Golgi to plasma membrane transport"/>
    <property type="evidence" value="ECO:0007669"/>
    <property type="project" value="TreeGrafter"/>
</dbReference>
<feature type="coiled-coil region" evidence="7">
    <location>
        <begin position="53"/>
        <end position="91"/>
    </location>
</feature>
<dbReference type="Pfam" id="PF07393">
    <property type="entry name" value="Sec10_HB"/>
    <property type="match status" value="1"/>
</dbReference>
<organism evidence="10 11">
    <name type="scientific">Ditylenchus destructor</name>
    <dbReference type="NCBI Taxonomy" id="166010"/>
    <lineage>
        <taxon>Eukaryota</taxon>
        <taxon>Metazoa</taxon>
        <taxon>Ecdysozoa</taxon>
        <taxon>Nematoda</taxon>
        <taxon>Chromadorea</taxon>
        <taxon>Rhabditida</taxon>
        <taxon>Tylenchina</taxon>
        <taxon>Tylenchomorpha</taxon>
        <taxon>Sphaerularioidea</taxon>
        <taxon>Anguinidae</taxon>
        <taxon>Anguininae</taxon>
        <taxon>Ditylenchus</taxon>
    </lineage>
</organism>
<evidence type="ECO:0000256" key="1">
    <source>
        <dbReference type="ARBA" id="ARBA00006572"/>
    </source>
</evidence>
<evidence type="ECO:0000256" key="7">
    <source>
        <dbReference type="SAM" id="Coils"/>
    </source>
</evidence>
<dbReference type="AlphaFoldDB" id="A0AAD4NG40"/>
<keyword evidence="3" id="KW-0813">Transport</keyword>
<dbReference type="Gene3D" id="1.20.58.1970">
    <property type="match status" value="1"/>
</dbReference>
<comment type="similarity">
    <text evidence="1">Belongs to the SEC10 family.</text>
</comment>
<dbReference type="EMBL" id="JAKKPZ010000003">
    <property type="protein sequence ID" value="KAI1723734.1"/>
    <property type="molecule type" value="Genomic_DNA"/>
</dbReference>
<evidence type="ECO:0000256" key="2">
    <source>
        <dbReference type="ARBA" id="ARBA00017524"/>
    </source>
</evidence>
<evidence type="ECO:0000313" key="10">
    <source>
        <dbReference type="EMBL" id="KAI1723734.1"/>
    </source>
</evidence>
<feature type="domain" description="Exocyst complex component Sec10-like alpha-helical bundle" evidence="8">
    <location>
        <begin position="163"/>
        <end position="705"/>
    </location>
</feature>
<dbReference type="InterPro" id="IPR009976">
    <property type="entry name" value="Sec10-like"/>
</dbReference>
<evidence type="ECO:0000313" key="11">
    <source>
        <dbReference type="Proteomes" id="UP001201812"/>
    </source>
</evidence>
<evidence type="ECO:0000256" key="5">
    <source>
        <dbReference type="ARBA" id="ARBA00023054"/>
    </source>
</evidence>
<dbReference type="PANTHER" id="PTHR12100:SF0">
    <property type="entry name" value="EXOCYST COMPLEX COMPONENT 5"/>
    <property type="match status" value="1"/>
</dbReference>
<reference evidence="10" key="1">
    <citation type="submission" date="2022-01" db="EMBL/GenBank/DDBJ databases">
        <title>Genome Sequence Resource for Two Populations of Ditylenchus destructor, the Migratory Endoparasitic Phytonematode.</title>
        <authorList>
            <person name="Zhang H."/>
            <person name="Lin R."/>
            <person name="Xie B."/>
        </authorList>
    </citation>
    <scope>NUCLEOTIDE SEQUENCE</scope>
    <source>
        <strain evidence="10">BazhouSP</strain>
    </source>
</reference>
<evidence type="ECO:0000256" key="3">
    <source>
        <dbReference type="ARBA" id="ARBA00022448"/>
    </source>
</evidence>
<dbReference type="GO" id="GO:0000145">
    <property type="term" value="C:exocyst"/>
    <property type="evidence" value="ECO:0007669"/>
    <property type="project" value="TreeGrafter"/>
</dbReference>
<comment type="caution">
    <text evidence="10">The sequence shown here is derived from an EMBL/GenBank/DDBJ whole genome shotgun (WGS) entry which is preliminary data.</text>
</comment>
<evidence type="ECO:0000256" key="6">
    <source>
        <dbReference type="ARBA" id="ARBA00031471"/>
    </source>
</evidence>
<evidence type="ECO:0000259" key="9">
    <source>
        <dbReference type="Pfam" id="PF20667"/>
    </source>
</evidence>
<gene>
    <name evidence="10" type="ORF">DdX_03905</name>
</gene>
<keyword evidence="5 7" id="KW-0175">Coiled coil</keyword>
<dbReference type="GO" id="GO:0006887">
    <property type="term" value="P:exocytosis"/>
    <property type="evidence" value="ECO:0007669"/>
    <property type="project" value="UniProtKB-KW"/>
</dbReference>
<protein>
    <recommendedName>
        <fullName evidence="2">Exocyst complex component 5</fullName>
    </recommendedName>
    <alternativeName>
        <fullName evidence="6">Exocyst complex component Sec10</fullName>
    </alternativeName>
</protein>
<proteinExistence type="inferred from homology"/>
<dbReference type="Pfam" id="PF20667">
    <property type="entry name" value="Sec10_N"/>
    <property type="match status" value="1"/>
</dbReference>
<accession>A0AAD4NG40</accession>
<dbReference type="InterPro" id="IPR048627">
    <property type="entry name" value="Sec10_HB"/>
</dbReference>
<dbReference type="PANTHER" id="PTHR12100">
    <property type="entry name" value="SEC10"/>
    <property type="match status" value="1"/>
</dbReference>